<evidence type="ECO:0000256" key="1">
    <source>
        <dbReference type="ARBA" id="ARBA00005005"/>
    </source>
</evidence>
<comment type="pathway">
    <text evidence="1">Lipid metabolism; fatty acid beta-oxidation.</text>
</comment>
<dbReference type="Pfam" id="PF04124">
    <property type="entry name" value="Dor1"/>
    <property type="match status" value="1"/>
</dbReference>
<reference evidence="6" key="1">
    <citation type="submission" date="2022-07" db="EMBL/GenBank/DDBJ databases">
        <title>Phylogenomic reconstructions and comparative analyses of Kickxellomycotina fungi.</title>
        <authorList>
            <person name="Reynolds N.K."/>
            <person name="Stajich J.E."/>
            <person name="Barry K."/>
            <person name="Grigoriev I.V."/>
            <person name="Crous P."/>
            <person name="Smith M.E."/>
        </authorList>
    </citation>
    <scope>NUCLEOTIDE SEQUENCE</scope>
    <source>
        <strain evidence="6">NRRL 1566</strain>
    </source>
</reference>
<gene>
    <name evidence="6" type="ORF">IWW36_002059</name>
</gene>
<dbReference type="OrthoDB" id="5958943at2759"/>
<dbReference type="GO" id="GO:0006631">
    <property type="term" value="P:fatty acid metabolic process"/>
    <property type="evidence" value="ECO:0007669"/>
    <property type="project" value="InterPro"/>
</dbReference>
<sequence length="786" mass="86728">MVSKIESESLYGSSIYREGNFTDESDLPDYARLCRRVFPDMLHAENDNVIEPEAEENIARYLKYLTRLPLASLKMEPTLLQSDLQRISKELTTLLLNEAVNPAKHSETDIFEVIYNMDKLAVTSANSISTMLDKTQDALTRLEAACTQFTTDMSELEQRTQMIQRVLDKQDLITRFVELPRVMQMCVAGGYYQEAVDIAEHVRVTGDRLVQDLRDGAHVLPGSMHELALSPTSREQLLGFISDIQKQVHAEFENMVLDLCRELSYTNSAKPTAVVQLYGNATDSLSRTDSRRSSDASFSPGSTTKRRGSAANGGSRYEKAMKRLSQVAKIISILRHIGMFTEAELQMLFLRSRWQAWSQTAESLNGFIPLACMDMLGEMDLASEGILKTASTMTCVPTSLFSTEQETERSHNSAEIAAYLAKYLDAFFSWLAEVETQYRTLFSVKTVLEKPDLAYNPASEPDPFIDLATFASQQLLSVVLPMFGLLDEAPGIRSMSSSVDGIKNVCVVGAGQMGIGIGLVAARVAKLNVQFIDSSPAQLSKGLEFLDKLLLKDIAKGKYTEEVRSEVKARITTASSISQMATADFVIEAISENTELKRKVFGQLSATLPQETILATNTSSISITKIASAATRPENVIGMHFMNPVPVMKLVEVIPGLQTSKQTLETTLALAQKMGKTTTMSQDVPGFIANRLLMPYINEAIIALGEGIATKEDIDTTMKLGTNNPMGPLTLADFIGLDTCLAIMKVLHNELGDSKYRPAVLLQKYVDAGWLGVKSGRGIYEYPSKK</sequence>
<name>A0A9W8I7W3_9FUNG</name>
<dbReference type="FunFam" id="3.40.50.720:FF:000009">
    <property type="entry name" value="Fatty oxidation complex, alpha subunit"/>
    <property type="match status" value="1"/>
</dbReference>
<dbReference type="InterPro" id="IPR007255">
    <property type="entry name" value="COG8"/>
</dbReference>
<feature type="domain" description="3-hydroxyacyl-CoA dehydrogenase C-terminal" evidence="4">
    <location>
        <begin position="686"/>
        <end position="782"/>
    </location>
</feature>
<dbReference type="Pfam" id="PF02737">
    <property type="entry name" value="3HCDH_N"/>
    <property type="match status" value="1"/>
</dbReference>
<dbReference type="InterPro" id="IPR006176">
    <property type="entry name" value="3-OHacyl-CoA_DH_NAD-bd"/>
</dbReference>
<proteinExistence type="predicted"/>
<dbReference type="SUPFAM" id="SSF48179">
    <property type="entry name" value="6-phosphogluconate dehydrogenase C-terminal domain-like"/>
    <property type="match status" value="1"/>
</dbReference>
<dbReference type="GO" id="GO:0017119">
    <property type="term" value="C:Golgi transport complex"/>
    <property type="evidence" value="ECO:0007669"/>
    <property type="project" value="InterPro"/>
</dbReference>
<comment type="caution">
    <text evidence="6">The sequence shown here is derived from an EMBL/GenBank/DDBJ whole genome shotgun (WGS) entry which is preliminary data.</text>
</comment>
<organism evidence="6 7">
    <name type="scientific">Coemansia brasiliensis</name>
    <dbReference type="NCBI Taxonomy" id="2650707"/>
    <lineage>
        <taxon>Eukaryota</taxon>
        <taxon>Fungi</taxon>
        <taxon>Fungi incertae sedis</taxon>
        <taxon>Zoopagomycota</taxon>
        <taxon>Kickxellomycotina</taxon>
        <taxon>Kickxellomycetes</taxon>
        <taxon>Kickxellales</taxon>
        <taxon>Kickxellaceae</taxon>
        <taxon>Coemansia</taxon>
    </lineage>
</organism>
<evidence type="ECO:0000256" key="3">
    <source>
        <dbReference type="SAM" id="MobiDB-lite"/>
    </source>
</evidence>
<feature type="domain" description="3-hydroxyacyl-CoA dehydrogenase NAD binding" evidence="5">
    <location>
        <begin position="504"/>
        <end position="683"/>
    </location>
</feature>
<dbReference type="Gene3D" id="3.40.50.720">
    <property type="entry name" value="NAD(P)-binding Rossmann-like Domain"/>
    <property type="match status" value="1"/>
</dbReference>
<evidence type="ECO:0000256" key="2">
    <source>
        <dbReference type="ARBA" id="ARBA00023002"/>
    </source>
</evidence>
<evidence type="ECO:0000313" key="6">
    <source>
        <dbReference type="EMBL" id="KAJ2850209.1"/>
    </source>
</evidence>
<dbReference type="Proteomes" id="UP001139887">
    <property type="component" value="Unassembled WGS sequence"/>
</dbReference>
<evidence type="ECO:0000259" key="4">
    <source>
        <dbReference type="Pfam" id="PF00725"/>
    </source>
</evidence>
<dbReference type="PANTHER" id="PTHR48075">
    <property type="entry name" value="3-HYDROXYACYL-COA DEHYDROGENASE FAMILY PROTEIN"/>
    <property type="match status" value="1"/>
</dbReference>
<dbReference type="InterPro" id="IPR013328">
    <property type="entry name" value="6PGD_dom2"/>
</dbReference>
<dbReference type="InterPro" id="IPR008927">
    <property type="entry name" value="6-PGluconate_DH-like_C_sf"/>
</dbReference>
<evidence type="ECO:0000313" key="7">
    <source>
        <dbReference type="Proteomes" id="UP001139887"/>
    </source>
</evidence>
<evidence type="ECO:0000259" key="5">
    <source>
        <dbReference type="Pfam" id="PF02737"/>
    </source>
</evidence>
<dbReference type="GO" id="GO:0016616">
    <property type="term" value="F:oxidoreductase activity, acting on the CH-OH group of donors, NAD or NADP as acceptor"/>
    <property type="evidence" value="ECO:0007669"/>
    <property type="project" value="InterPro"/>
</dbReference>
<dbReference type="AlphaFoldDB" id="A0A9W8I7W3"/>
<dbReference type="EMBL" id="JANBUW010000040">
    <property type="protein sequence ID" value="KAJ2850209.1"/>
    <property type="molecule type" value="Genomic_DNA"/>
</dbReference>
<dbReference type="Pfam" id="PF00725">
    <property type="entry name" value="3HCDH"/>
    <property type="match status" value="1"/>
</dbReference>
<dbReference type="InterPro" id="IPR036291">
    <property type="entry name" value="NAD(P)-bd_dom_sf"/>
</dbReference>
<dbReference type="PANTHER" id="PTHR48075:SF5">
    <property type="entry name" value="3-HYDROXYBUTYRYL-COA DEHYDROGENASE"/>
    <property type="match status" value="1"/>
</dbReference>
<dbReference type="GO" id="GO:0070403">
    <property type="term" value="F:NAD+ binding"/>
    <property type="evidence" value="ECO:0007669"/>
    <property type="project" value="InterPro"/>
</dbReference>
<dbReference type="Gene3D" id="1.10.1040.10">
    <property type="entry name" value="N-(1-d-carboxylethyl)-l-norvaline Dehydrogenase, domain 2"/>
    <property type="match status" value="1"/>
</dbReference>
<feature type="region of interest" description="Disordered" evidence="3">
    <location>
        <begin position="284"/>
        <end position="316"/>
    </location>
</feature>
<protein>
    <recommendedName>
        <fullName evidence="8">Component of oligomeric Golgi complex 8</fullName>
    </recommendedName>
</protein>
<dbReference type="SUPFAM" id="SSF51735">
    <property type="entry name" value="NAD(P)-binding Rossmann-fold domains"/>
    <property type="match status" value="1"/>
</dbReference>
<evidence type="ECO:0008006" key="8">
    <source>
        <dbReference type="Google" id="ProtNLM"/>
    </source>
</evidence>
<keyword evidence="7" id="KW-1185">Reference proteome</keyword>
<keyword evidence="2" id="KW-0560">Oxidoreductase</keyword>
<accession>A0A9W8I7W3</accession>
<dbReference type="InterPro" id="IPR006108">
    <property type="entry name" value="3HC_DH_C"/>
</dbReference>